<evidence type="ECO:0000313" key="2">
    <source>
        <dbReference type="Proteomes" id="UP000266861"/>
    </source>
</evidence>
<reference evidence="1 2" key="1">
    <citation type="submission" date="2018-08" db="EMBL/GenBank/DDBJ databases">
        <title>Genome and evolution of the arbuscular mycorrhizal fungus Diversispora epigaea (formerly Glomus versiforme) and its bacterial endosymbionts.</title>
        <authorList>
            <person name="Sun X."/>
            <person name="Fei Z."/>
            <person name="Harrison M."/>
        </authorList>
    </citation>
    <scope>NUCLEOTIDE SEQUENCE [LARGE SCALE GENOMIC DNA]</scope>
    <source>
        <strain evidence="1 2">IT104</strain>
    </source>
</reference>
<accession>A0A397H9E0</accession>
<sequence>MERMRDTYWKVEERGNDEQTNELIKELKFLIDEKIQRCGDIKNLRGIVQLIGIWQLDNNAVNEAGKEIENLGVCQQHFIRGKFCLEHSISIGGKNLLLPYIGHRLCPILQINELFTVSAKLQVSRFLCCDCYKKHDGHLYVRPGKEKVIQECETQAIEQSLNTTSDESSFANNNYDNPIPIYKSPTLEEPQSLEEYCSALLVELYNLLNVLVSVSGVTRRYERCLETQRMELANPTLRIQQFSNIWNVCVIDNIDFKEKTFTYGNIYNITHENTKLFEENSITKEVIIIFNSIFIQLLNFHINNDFSIQYSSSYNVEIFNEKIRNHFCNNNLLNYPPAHLVILEASDNPNNDANINAACEQYFNDLKINNNSKIEVVGDETIFRRILKYY</sequence>
<keyword evidence="2" id="KW-1185">Reference proteome</keyword>
<comment type="caution">
    <text evidence="1">The sequence shown here is derived from an EMBL/GenBank/DDBJ whole genome shotgun (WGS) entry which is preliminary data.</text>
</comment>
<proteinExistence type="predicted"/>
<protein>
    <submittedName>
        <fullName evidence="1">Uncharacterized protein</fullName>
    </submittedName>
</protein>
<dbReference type="AlphaFoldDB" id="A0A397H9E0"/>
<dbReference type="EMBL" id="PQFF01000352">
    <property type="protein sequence ID" value="RHZ57020.1"/>
    <property type="molecule type" value="Genomic_DNA"/>
</dbReference>
<name>A0A397H9E0_9GLOM</name>
<organism evidence="1 2">
    <name type="scientific">Diversispora epigaea</name>
    <dbReference type="NCBI Taxonomy" id="1348612"/>
    <lineage>
        <taxon>Eukaryota</taxon>
        <taxon>Fungi</taxon>
        <taxon>Fungi incertae sedis</taxon>
        <taxon>Mucoromycota</taxon>
        <taxon>Glomeromycotina</taxon>
        <taxon>Glomeromycetes</taxon>
        <taxon>Diversisporales</taxon>
        <taxon>Diversisporaceae</taxon>
        <taxon>Diversispora</taxon>
    </lineage>
</organism>
<dbReference type="Proteomes" id="UP000266861">
    <property type="component" value="Unassembled WGS sequence"/>
</dbReference>
<gene>
    <name evidence="1" type="ORF">Glove_395g65</name>
</gene>
<evidence type="ECO:0000313" key="1">
    <source>
        <dbReference type="EMBL" id="RHZ57020.1"/>
    </source>
</evidence>